<gene>
    <name evidence="1" type="primary">ORF127604</name>
</gene>
<feature type="non-terminal residue" evidence="1">
    <location>
        <position position="1"/>
    </location>
</feature>
<dbReference type="EMBL" id="HACG01034854">
    <property type="protein sequence ID" value="CEK81719.1"/>
    <property type="molecule type" value="Transcribed_RNA"/>
</dbReference>
<evidence type="ECO:0000313" key="1">
    <source>
        <dbReference type="EMBL" id="CEK81719.1"/>
    </source>
</evidence>
<dbReference type="AlphaFoldDB" id="A0A0B7AL00"/>
<accession>A0A0B7AL00</accession>
<organism evidence="1">
    <name type="scientific">Arion vulgaris</name>
    <dbReference type="NCBI Taxonomy" id="1028688"/>
    <lineage>
        <taxon>Eukaryota</taxon>
        <taxon>Metazoa</taxon>
        <taxon>Spiralia</taxon>
        <taxon>Lophotrochozoa</taxon>
        <taxon>Mollusca</taxon>
        <taxon>Gastropoda</taxon>
        <taxon>Heterobranchia</taxon>
        <taxon>Euthyneura</taxon>
        <taxon>Panpulmonata</taxon>
        <taxon>Eupulmonata</taxon>
        <taxon>Stylommatophora</taxon>
        <taxon>Helicina</taxon>
        <taxon>Arionoidea</taxon>
        <taxon>Arionidae</taxon>
        <taxon>Arion</taxon>
    </lineage>
</organism>
<reference evidence="1" key="1">
    <citation type="submission" date="2014-12" db="EMBL/GenBank/DDBJ databases">
        <title>Insight into the proteome of Arion vulgaris.</title>
        <authorList>
            <person name="Aradska J."/>
            <person name="Bulat T."/>
            <person name="Smidak R."/>
            <person name="Sarate P."/>
            <person name="Gangsoo J."/>
            <person name="Sialana F."/>
            <person name="Bilban M."/>
            <person name="Lubec G."/>
        </authorList>
    </citation>
    <scope>NUCLEOTIDE SEQUENCE</scope>
    <source>
        <tissue evidence="1">Skin</tissue>
    </source>
</reference>
<protein>
    <submittedName>
        <fullName evidence="1">Uncharacterized protein</fullName>
    </submittedName>
</protein>
<sequence>SDTTQNQYVTTNMEENKQRIIIKTSATRVNKICQDNNTMNSRLLHNILCLVKTMSTVNKLSKIRTLMKKLNNR</sequence>
<proteinExistence type="predicted"/>
<name>A0A0B7AL00_9EUPU</name>